<organism evidence="1 2">
    <name type="scientific">Sphingobacterium bovistauri</name>
    <dbReference type="NCBI Taxonomy" id="2781959"/>
    <lineage>
        <taxon>Bacteria</taxon>
        <taxon>Pseudomonadati</taxon>
        <taxon>Bacteroidota</taxon>
        <taxon>Sphingobacteriia</taxon>
        <taxon>Sphingobacteriales</taxon>
        <taxon>Sphingobacteriaceae</taxon>
        <taxon>Sphingobacterium</taxon>
    </lineage>
</organism>
<dbReference type="Proteomes" id="UP001165302">
    <property type="component" value="Unassembled WGS sequence"/>
</dbReference>
<gene>
    <name evidence="1" type="ORF">IPZ78_06875</name>
</gene>
<accession>A0ABS7Z3W9</accession>
<sequence length="102" mass="12055">MIDFEVSKQLERDFERYMYMFYTKHQRFSIEDFGAFASTIINYNVQNHTIDSQLRHQYAYLLTSLYNKGIGNRITEEHLQIISQAIAADSSVNFNVIKELYG</sequence>
<protein>
    <submittedName>
        <fullName evidence="1">Uncharacterized protein</fullName>
    </submittedName>
</protein>
<proteinExistence type="predicted"/>
<dbReference type="RefSeq" id="WP_225552266.1">
    <property type="nucleotide sequence ID" value="NZ_JADEYP010000010.1"/>
</dbReference>
<comment type="caution">
    <text evidence="1">The sequence shown here is derived from an EMBL/GenBank/DDBJ whole genome shotgun (WGS) entry which is preliminary data.</text>
</comment>
<dbReference type="EMBL" id="JADEYP010000010">
    <property type="protein sequence ID" value="MCA5004875.1"/>
    <property type="molecule type" value="Genomic_DNA"/>
</dbReference>
<evidence type="ECO:0000313" key="2">
    <source>
        <dbReference type="Proteomes" id="UP001165302"/>
    </source>
</evidence>
<evidence type="ECO:0000313" key="1">
    <source>
        <dbReference type="EMBL" id="MCA5004875.1"/>
    </source>
</evidence>
<reference evidence="1" key="1">
    <citation type="submission" date="2020-10" db="EMBL/GenBank/DDBJ databases">
        <authorList>
            <person name="Lu T."/>
            <person name="Wang Q."/>
            <person name="Han X."/>
        </authorList>
    </citation>
    <scope>NUCLEOTIDE SEQUENCE</scope>
    <source>
        <strain evidence="1">WQ 366</strain>
    </source>
</reference>
<keyword evidence="2" id="KW-1185">Reference proteome</keyword>
<name>A0ABS7Z3W9_9SPHI</name>